<dbReference type="EC" id="2.7.1.107" evidence="3 24"/>
<evidence type="ECO:0000256" key="12">
    <source>
        <dbReference type="ARBA" id="ARBA00022777"/>
    </source>
</evidence>
<keyword evidence="12 24" id="KW-0418">Kinase</keyword>
<dbReference type="GO" id="GO:0046872">
    <property type="term" value="F:metal ion binding"/>
    <property type="evidence" value="ECO:0007669"/>
    <property type="project" value="UniProtKB-KW"/>
</dbReference>
<evidence type="ECO:0000256" key="13">
    <source>
        <dbReference type="ARBA" id="ARBA00022840"/>
    </source>
</evidence>
<dbReference type="OrthoDB" id="9796011at2"/>
<keyword evidence="13 22" id="KW-0067">ATP-binding</keyword>
<feature type="transmembrane region" description="Helical" evidence="24">
    <location>
        <begin position="41"/>
        <end position="74"/>
    </location>
</feature>
<evidence type="ECO:0000256" key="8">
    <source>
        <dbReference type="ARBA" id="ARBA00022679"/>
    </source>
</evidence>
<feature type="binding site" evidence="21">
    <location>
        <position position="75"/>
    </location>
    <ligand>
        <name>substrate</name>
    </ligand>
</feature>
<evidence type="ECO:0000256" key="17">
    <source>
        <dbReference type="ARBA" id="ARBA00023136"/>
    </source>
</evidence>
<comment type="catalytic activity">
    <reaction evidence="24">
        <text>a 1,2-diacyl-sn-glycerol + ATP = a 1,2-diacyl-sn-glycero-3-phosphate + ADP + H(+)</text>
        <dbReference type="Rhea" id="RHEA:10272"/>
        <dbReference type="ChEBI" id="CHEBI:15378"/>
        <dbReference type="ChEBI" id="CHEBI:17815"/>
        <dbReference type="ChEBI" id="CHEBI:30616"/>
        <dbReference type="ChEBI" id="CHEBI:58608"/>
        <dbReference type="ChEBI" id="CHEBI:456216"/>
        <dbReference type="EC" id="2.7.1.107"/>
    </reaction>
</comment>
<keyword evidence="26" id="KW-1185">Reference proteome</keyword>
<evidence type="ECO:0000256" key="9">
    <source>
        <dbReference type="ARBA" id="ARBA00022692"/>
    </source>
</evidence>
<dbReference type="GO" id="GO:0005886">
    <property type="term" value="C:plasma membrane"/>
    <property type="evidence" value="ECO:0007669"/>
    <property type="project" value="UniProtKB-SubCell"/>
</dbReference>
<comment type="cofactor">
    <cofactor evidence="23">
        <name>Mg(2+)</name>
        <dbReference type="ChEBI" id="CHEBI:18420"/>
    </cofactor>
    <text evidence="23">Mn(2+), Zn(2+), Cd(2+) and Co(2+) support activity to lesser extents.</text>
</comment>
<dbReference type="InterPro" id="IPR033718">
    <property type="entry name" value="DAGK_prok"/>
</dbReference>
<feature type="binding site" evidence="22">
    <location>
        <position position="82"/>
    </location>
    <ligand>
        <name>ATP</name>
        <dbReference type="ChEBI" id="CHEBI:30616"/>
    </ligand>
</feature>
<dbReference type="Pfam" id="PF01219">
    <property type="entry name" value="DAGK_prokar"/>
    <property type="match status" value="1"/>
</dbReference>
<evidence type="ECO:0000256" key="21">
    <source>
        <dbReference type="PIRSR" id="PIRSR600829-2"/>
    </source>
</evidence>
<dbReference type="GO" id="GO:0006654">
    <property type="term" value="P:phosphatidic acid biosynthetic process"/>
    <property type="evidence" value="ECO:0007669"/>
    <property type="project" value="InterPro"/>
</dbReference>
<dbReference type="InterPro" id="IPR000829">
    <property type="entry name" value="DAGK"/>
</dbReference>
<keyword evidence="8 24" id="KW-0808">Transferase</keyword>
<evidence type="ECO:0000256" key="14">
    <source>
        <dbReference type="ARBA" id="ARBA00022842"/>
    </source>
</evidence>
<sequence>MCMAGGPVEKEKGFRHLVAATRYSLGGAVRLFDEEAFRHELIAFIAGLILFLAVGAQLMQFLVFTVLMLVLFAVEALNTAIEELVDRVSPEHSLSGKHAKDLGSFATFCLLVANGLYAAYVVFF</sequence>
<keyword evidence="16 24" id="KW-0443">Lipid metabolism</keyword>
<feature type="binding site" evidence="22">
    <location>
        <position position="34"/>
    </location>
    <ligand>
        <name>ATP</name>
        <dbReference type="ChEBI" id="CHEBI:30616"/>
    </ligand>
</feature>
<evidence type="ECO:0000256" key="6">
    <source>
        <dbReference type="ARBA" id="ARBA00022516"/>
    </source>
</evidence>
<evidence type="ECO:0000256" key="23">
    <source>
        <dbReference type="PIRSR" id="PIRSR600829-4"/>
    </source>
</evidence>
<evidence type="ECO:0000256" key="4">
    <source>
        <dbReference type="ARBA" id="ARBA00017575"/>
    </source>
</evidence>
<keyword evidence="11 22" id="KW-0547">Nucleotide-binding</keyword>
<evidence type="ECO:0000256" key="10">
    <source>
        <dbReference type="ARBA" id="ARBA00022723"/>
    </source>
</evidence>
<comment type="function">
    <text evidence="24">Catalyzes the ATP-dependent phosphorylation of sn-l,2-diacylglycerol (DAG) to phosphatidic acid. Involved in the recycling of diacylglycerol produced as a by-product during membrane-derived oligosaccharide (MDO) biosynthesis.</text>
</comment>
<dbReference type="PROSITE" id="PS01069">
    <property type="entry name" value="DAGK_PROKAR"/>
    <property type="match status" value="1"/>
</dbReference>
<evidence type="ECO:0000313" key="25">
    <source>
        <dbReference type="EMBL" id="TPW29377.1"/>
    </source>
</evidence>
<evidence type="ECO:0000256" key="5">
    <source>
        <dbReference type="ARBA" id="ARBA00022475"/>
    </source>
</evidence>
<keyword evidence="19 24" id="KW-1208">Phospholipid metabolism</keyword>
<evidence type="ECO:0000256" key="11">
    <source>
        <dbReference type="ARBA" id="ARBA00022741"/>
    </source>
</evidence>
<evidence type="ECO:0000256" key="24">
    <source>
        <dbReference type="RuleBase" id="RU363065"/>
    </source>
</evidence>
<feature type="binding site" evidence="21">
    <location>
        <begin position="36"/>
        <end position="40"/>
    </location>
    <ligand>
        <name>substrate</name>
    </ligand>
</feature>
<feature type="binding site" evidence="22">
    <location>
        <begin position="100"/>
        <end position="101"/>
    </location>
    <ligand>
        <name>ATP</name>
        <dbReference type="ChEBI" id="CHEBI:30616"/>
    </ligand>
</feature>
<dbReference type="GO" id="GO:0005524">
    <property type="term" value="F:ATP binding"/>
    <property type="evidence" value="ECO:0007669"/>
    <property type="project" value="UniProtKB-KW"/>
</dbReference>
<comment type="similarity">
    <text evidence="2 24">Belongs to the bacterial diacylglycerol kinase family.</text>
</comment>
<dbReference type="Gene3D" id="1.10.287.3610">
    <property type="match status" value="1"/>
</dbReference>
<organism evidence="25 26">
    <name type="scientific">Martelella alba</name>
    <dbReference type="NCBI Taxonomy" id="2590451"/>
    <lineage>
        <taxon>Bacteria</taxon>
        <taxon>Pseudomonadati</taxon>
        <taxon>Pseudomonadota</taxon>
        <taxon>Alphaproteobacteria</taxon>
        <taxon>Hyphomicrobiales</taxon>
        <taxon>Aurantimonadaceae</taxon>
        <taxon>Martelella</taxon>
    </lineage>
</organism>
<dbReference type="AlphaFoldDB" id="A0A506UC85"/>
<keyword evidence="6" id="KW-0444">Lipid biosynthesis</keyword>
<keyword evidence="7 24" id="KW-0997">Cell inner membrane</keyword>
<dbReference type="CDD" id="cd14264">
    <property type="entry name" value="DAGK_IM"/>
    <property type="match status" value="1"/>
</dbReference>
<comment type="caution">
    <text evidence="24">Lacks conserved residue(s) required for the propagation of feature annotation.</text>
</comment>
<gene>
    <name evidence="25" type="ORF">FJU08_13620</name>
</gene>
<evidence type="ECO:0000256" key="2">
    <source>
        <dbReference type="ARBA" id="ARBA00005967"/>
    </source>
</evidence>
<evidence type="ECO:0000256" key="19">
    <source>
        <dbReference type="ARBA" id="ARBA00023264"/>
    </source>
</evidence>
<evidence type="ECO:0000256" key="20">
    <source>
        <dbReference type="PIRSR" id="PIRSR600829-1"/>
    </source>
</evidence>
<comment type="subcellular location">
    <subcellularLocation>
        <location evidence="1 24">Cell inner membrane</location>
        <topology evidence="1 24">Multi-pass membrane protein</topology>
    </subcellularLocation>
</comment>
<dbReference type="GO" id="GO:0004143">
    <property type="term" value="F:ATP-dependent diacylglycerol kinase activity"/>
    <property type="evidence" value="ECO:0007669"/>
    <property type="project" value="UniProtKB-EC"/>
</dbReference>
<feature type="transmembrane region" description="Helical" evidence="24">
    <location>
        <begin position="102"/>
        <end position="123"/>
    </location>
</feature>
<keyword evidence="10 23" id="KW-0479">Metal-binding</keyword>
<feature type="binding site" evidence="22">
    <location>
        <position position="23"/>
    </location>
    <ligand>
        <name>ATP</name>
        <dbReference type="ChEBI" id="CHEBI:30616"/>
    </ligand>
</feature>
<keyword evidence="5" id="KW-1003">Cell membrane</keyword>
<keyword evidence="9 24" id="KW-0812">Transmembrane</keyword>
<protein>
    <recommendedName>
        <fullName evidence="4 24">Diacylglycerol kinase</fullName>
        <ecNumber evidence="3 24">2.7.1.107</ecNumber>
    </recommendedName>
</protein>
<feature type="binding site" evidence="21">
    <location>
        <position position="104"/>
    </location>
    <ligand>
        <name>substrate</name>
    </ligand>
</feature>
<evidence type="ECO:0000256" key="16">
    <source>
        <dbReference type="ARBA" id="ARBA00023098"/>
    </source>
</evidence>
<evidence type="ECO:0000256" key="18">
    <source>
        <dbReference type="ARBA" id="ARBA00023209"/>
    </source>
</evidence>
<evidence type="ECO:0000256" key="1">
    <source>
        <dbReference type="ARBA" id="ARBA00004429"/>
    </source>
</evidence>
<evidence type="ECO:0000313" key="26">
    <source>
        <dbReference type="Proteomes" id="UP000318801"/>
    </source>
</evidence>
<keyword evidence="18" id="KW-0594">Phospholipid biosynthesis</keyword>
<name>A0A506UC85_9HYPH</name>
<evidence type="ECO:0000256" key="15">
    <source>
        <dbReference type="ARBA" id="ARBA00022989"/>
    </source>
</evidence>
<accession>A0A506UC85</accession>
<keyword evidence="17 24" id="KW-0472">Membrane</keyword>
<keyword evidence="14 23" id="KW-0460">Magnesium</keyword>
<comment type="caution">
    <text evidence="25">The sequence shown here is derived from an EMBL/GenBank/DDBJ whole genome shotgun (WGS) entry which is preliminary data.</text>
</comment>
<dbReference type="InterPro" id="IPR036945">
    <property type="entry name" value="DAGK_sf"/>
</dbReference>
<keyword evidence="15 24" id="KW-1133">Transmembrane helix</keyword>
<feature type="binding site" evidence="23">
    <location>
        <position position="82"/>
    </location>
    <ligand>
        <name>a divalent metal cation</name>
        <dbReference type="ChEBI" id="CHEBI:60240"/>
    </ligand>
</feature>
<feature type="active site" description="Proton acceptor" evidence="20">
    <location>
        <position position="75"/>
    </location>
</feature>
<evidence type="ECO:0000256" key="22">
    <source>
        <dbReference type="PIRSR" id="PIRSR600829-3"/>
    </source>
</evidence>
<dbReference type="PANTHER" id="PTHR34299">
    <property type="entry name" value="DIACYLGLYCEROL KINASE"/>
    <property type="match status" value="1"/>
</dbReference>
<evidence type="ECO:0000256" key="7">
    <source>
        <dbReference type="ARBA" id="ARBA00022519"/>
    </source>
</evidence>
<dbReference type="EMBL" id="VHLG01000009">
    <property type="protein sequence ID" value="TPW29377.1"/>
    <property type="molecule type" value="Genomic_DNA"/>
</dbReference>
<proteinExistence type="inferred from homology"/>
<dbReference type="Proteomes" id="UP000318801">
    <property type="component" value="Unassembled WGS sequence"/>
</dbReference>
<feature type="binding site" evidence="23">
    <location>
        <position position="34"/>
    </location>
    <ligand>
        <name>a divalent metal cation</name>
        <dbReference type="ChEBI" id="CHEBI:60240"/>
    </ligand>
</feature>
<dbReference type="PANTHER" id="PTHR34299:SF1">
    <property type="entry name" value="DIACYLGLYCEROL KINASE"/>
    <property type="match status" value="1"/>
</dbReference>
<evidence type="ECO:0000256" key="3">
    <source>
        <dbReference type="ARBA" id="ARBA00012133"/>
    </source>
</evidence>
<reference evidence="25 26" key="1">
    <citation type="submission" date="2019-06" db="EMBL/GenBank/DDBJ databases">
        <authorList>
            <person name="Li M."/>
        </authorList>
    </citation>
    <scope>NUCLEOTIDE SEQUENCE [LARGE SCALE GENOMIC DNA]</scope>
    <source>
        <strain evidence="25 26">BGMRC2036</strain>
    </source>
</reference>